<evidence type="ECO:0000313" key="2">
    <source>
        <dbReference type="EMBL" id="WUQ10001.1"/>
    </source>
</evidence>
<reference evidence="3" key="1">
    <citation type="submission" date="2022-10" db="EMBL/GenBank/DDBJ databases">
        <title>The complete genomes of actinobacterial strains from the NBC collection.</title>
        <authorList>
            <person name="Joergensen T.S."/>
            <person name="Alvarez Arevalo M."/>
            <person name="Sterndorff E.B."/>
            <person name="Faurdal D."/>
            <person name="Vuksanovic O."/>
            <person name="Mourched A.-S."/>
            <person name="Charusanti P."/>
            <person name="Shaw S."/>
            <person name="Blin K."/>
            <person name="Weber T."/>
        </authorList>
    </citation>
    <scope>NUCLEOTIDE SEQUENCE</scope>
    <source>
        <strain evidence="3">NBC_00248</strain>
    </source>
</reference>
<dbReference type="Proteomes" id="UP001432039">
    <property type="component" value="Chromosome"/>
</dbReference>
<evidence type="ECO:0000313" key="4">
    <source>
        <dbReference type="Proteomes" id="UP001432039"/>
    </source>
</evidence>
<feature type="region of interest" description="Disordered" evidence="1">
    <location>
        <begin position="17"/>
        <end position="39"/>
    </location>
</feature>
<dbReference type="RefSeq" id="WP_328959572.1">
    <property type="nucleotide sequence ID" value="NZ_CP108090.1"/>
</dbReference>
<proteinExistence type="predicted"/>
<protein>
    <submittedName>
        <fullName evidence="3">Uncharacterized protein</fullName>
    </submittedName>
</protein>
<dbReference type="EMBL" id="CP108090">
    <property type="protein sequence ID" value="WUQ17606.1"/>
    <property type="molecule type" value="Genomic_DNA"/>
</dbReference>
<keyword evidence="4" id="KW-1185">Reference proteome</keyword>
<gene>
    <name evidence="2" type="ORF">OG517_00190</name>
    <name evidence="3" type="ORF">OG517_42980</name>
</gene>
<evidence type="ECO:0000313" key="3">
    <source>
        <dbReference type="EMBL" id="WUQ17606.1"/>
    </source>
</evidence>
<accession>A0ABZ1TRK2</accession>
<evidence type="ECO:0000256" key="1">
    <source>
        <dbReference type="SAM" id="MobiDB-lite"/>
    </source>
</evidence>
<dbReference type="EMBL" id="CP108090">
    <property type="protein sequence ID" value="WUQ10001.1"/>
    <property type="molecule type" value="Genomic_DNA"/>
</dbReference>
<organism evidence="3 4">
    <name type="scientific">Streptomyces virginiae</name>
    <name type="common">Streptomyces cinnamonensis</name>
    <dbReference type="NCBI Taxonomy" id="1961"/>
    <lineage>
        <taxon>Bacteria</taxon>
        <taxon>Bacillati</taxon>
        <taxon>Actinomycetota</taxon>
        <taxon>Actinomycetes</taxon>
        <taxon>Kitasatosporales</taxon>
        <taxon>Streptomycetaceae</taxon>
        <taxon>Streptomyces</taxon>
    </lineage>
</organism>
<name>A0ABZ1TRK2_STRVG</name>
<sequence>MSLAVLGEVRVSDRFRSGSGGLRVPPAWPARRRDTATTGAPGVVRQIRGRWQGPAGFRYLAAGDYWFNDETAGDKDGPHSRLRA</sequence>